<evidence type="ECO:0000313" key="4">
    <source>
        <dbReference type="Proteomes" id="UP000799778"/>
    </source>
</evidence>
<protein>
    <submittedName>
        <fullName evidence="3">Class I glutamine amidotransferase-like protein</fullName>
    </submittedName>
</protein>
<dbReference type="GO" id="GO:0016740">
    <property type="term" value="F:transferase activity"/>
    <property type="evidence" value="ECO:0007669"/>
    <property type="project" value="UniProtKB-KW"/>
</dbReference>
<dbReference type="InterPro" id="IPR002818">
    <property type="entry name" value="DJ-1/PfpI"/>
</dbReference>
<gene>
    <name evidence="3" type="ORF">BU24DRAFT_490579</name>
</gene>
<dbReference type="Pfam" id="PF01965">
    <property type="entry name" value="DJ-1_PfpI"/>
    <property type="match status" value="1"/>
</dbReference>
<dbReference type="RefSeq" id="XP_033385746.1">
    <property type="nucleotide sequence ID" value="XM_033533723.1"/>
</dbReference>
<evidence type="ECO:0000313" key="3">
    <source>
        <dbReference type="EMBL" id="KAF2017407.1"/>
    </source>
</evidence>
<dbReference type="InterPro" id="IPR052158">
    <property type="entry name" value="INH-QAR"/>
</dbReference>
<keyword evidence="3" id="KW-0315">Glutamine amidotransferase</keyword>
<dbReference type="EMBL" id="ML978068">
    <property type="protein sequence ID" value="KAF2017407.1"/>
    <property type="molecule type" value="Genomic_DNA"/>
</dbReference>
<dbReference type="Gene3D" id="3.40.50.880">
    <property type="match status" value="1"/>
</dbReference>
<keyword evidence="3" id="KW-0808">Transferase</keyword>
<reference evidence="3" key="1">
    <citation type="journal article" date="2020" name="Stud. Mycol.">
        <title>101 Dothideomycetes genomes: a test case for predicting lifestyles and emergence of pathogens.</title>
        <authorList>
            <person name="Haridas S."/>
            <person name="Albert R."/>
            <person name="Binder M."/>
            <person name="Bloem J."/>
            <person name="Labutti K."/>
            <person name="Salamov A."/>
            <person name="Andreopoulos B."/>
            <person name="Baker S."/>
            <person name="Barry K."/>
            <person name="Bills G."/>
            <person name="Bluhm B."/>
            <person name="Cannon C."/>
            <person name="Castanera R."/>
            <person name="Culley D."/>
            <person name="Daum C."/>
            <person name="Ezra D."/>
            <person name="Gonzalez J."/>
            <person name="Henrissat B."/>
            <person name="Kuo A."/>
            <person name="Liang C."/>
            <person name="Lipzen A."/>
            <person name="Lutzoni F."/>
            <person name="Magnuson J."/>
            <person name="Mondo S."/>
            <person name="Nolan M."/>
            <person name="Ohm R."/>
            <person name="Pangilinan J."/>
            <person name="Park H.-J."/>
            <person name="Ramirez L."/>
            <person name="Alfaro M."/>
            <person name="Sun H."/>
            <person name="Tritt A."/>
            <person name="Yoshinaga Y."/>
            <person name="Zwiers L.-H."/>
            <person name="Turgeon B."/>
            <person name="Goodwin S."/>
            <person name="Spatafora J."/>
            <person name="Crous P."/>
            <person name="Grigoriev I."/>
        </authorList>
    </citation>
    <scope>NUCLEOTIDE SEQUENCE</scope>
    <source>
        <strain evidence="3">CBS 175.79</strain>
    </source>
</reference>
<proteinExistence type="predicted"/>
<keyword evidence="1" id="KW-0732">Signal</keyword>
<dbReference type="GeneID" id="54291120"/>
<dbReference type="InterPro" id="IPR029062">
    <property type="entry name" value="Class_I_gatase-like"/>
</dbReference>
<organism evidence="3 4">
    <name type="scientific">Aaosphaeria arxii CBS 175.79</name>
    <dbReference type="NCBI Taxonomy" id="1450172"/>
    <lineage>
        <taxon>Eukaryota</taxon>
        <taxon>Fungi</taxon>
        <taxon>Dikarya</taxon>
        <taxon>Ascomycota</taxon>
        <taxon>Pezizomycotina</taxon>
        <taxon>Dothideomycetes</taxon>
        <taxon>Pleosporomycetidae</taxon>
        <taxon>Pleosporales</taxon>
        <taxon>Pleosporales incertae sedis</taxon>
        <taxon>Aaosphaeria</taxon>
    </lineage>
</organism>
<evidence type="ECO:0000256" key="1">
    <source>
        <dbReference type="SAM" id="SignalP"/>
    </source>
</evidence>
<dbReference type="PANTHER" id="PTHR43130:SF15">
    <property type="entry name" value="THIJ_PFPI FAMILY PROTEIN (AFU_ORTHOLOGUE AFUA_5G14240)"/>
    <property type="match status" value="1"/>
</dbReference>
<dbReference type="AlphaFoldDB" id="A0A6A5XX52"/>
<dbReference type="CDD" id="cd03139">
    <property type="entry name" value="GATase1_PfpI_2"/>
    <property type="match status" value="1"/>
</dbReference>
<evidence type="ECO:0000259" key="2">
    <source>
        <dbReference type="Pfam" id="PF01965"/>
    </source>
</evidence>
<dbReference type="SUPFAM" id="SSF52317">
    <property type="entry name" value="Class I glutamine amidotransferase-like"/>
    <property type="match status" value="1"/>
</dbReference>
<keyword evidence="4" id="KW-1185">Reference proteome</keyword>
<dbReference type="Proteomes" id="UP000799778">
    <property type="component" value="Unassembled WGS sequence"/>
</dbReference>
<dbReference type="PANTHER" id="PTHR43130">
    <property type="entry name" value="ARAC-FAMILY TRANSCRIPTIONAL REGULATOR"/>
    <property type="match status" value="1"/>
</dbReference>
<name>A0A6A5XX52_9PLEO</name>
<feature type="signal peptide" evidence="1">
    <location>
        <begin position="1"/>
        <end position="18"/>
    </location>
</feature>
<feature type="chain" id="PRO_5025413617" evidence="1">
    <location>
        <begin position="19"/>
        <end position="274"/>
    </location>
</feature>
<feature type="domain" description="DJ-1/PfpI" evidence="2">
    <location>
        <begin position="37"/>
        <end position="225"/>
    </location>
</feature>
<accession>A0A6A5XX52</accession>
<sequence>MRVSSFAPLLAALGPVLAIPTQPSIDNSTEYPKHYGMLVFPHFQALDVFGPLDVLNTLAMVYKLPMQLSIISATLDPVSTGMGPSSFGESIVPTSTFAQVQSEYGNAQARDTGNVTVPGNSTDLGDVDVLFVPGGGGTRKDLTAEIDFVKNMFPKVKHVISVCTGATILARAGVLDGRNATTNKKSWQWATSTGPNVNWVPAARWVEDGNLWSSSGISAGIDVTYAWVASVFGEGVASYIADVSEYERWMDPHSDPFADIWDVYATNSTNPASR</sequence>
<dbReference type="OrthoDB" id="543156at2759"/>